<dbReference type="GO" id="GO:0016036">
    <property type="term" value="P:cellular response to phosphate starvation"/>
    <property type="evidence" value="ECO:0007669"/>
    <property type="project" value="TreeGrafter"/>
</dbReference>
<evidence type="ECO:0000256" key="5">
    <source>
        <dbReference type="ARBA" id="ARBA00022679"/>
    </source>
</evidence>
<keyword evidence="13" id="KW-1185">Reference proteome</keyword>
<protein>
    <recommendedName>
        <fullName evidence="3">histidine kinase</fullName>
        <ecNumber evidence="3">2.7.13.3</ecNumber>
    </recommendedName>
</protein>
<evidence type="ECO:0000256" key="4">
    <source>
        <dbReference type="ARBA" id="ARBA00022553"/>
    </source>
</evidence>
<dbReference type="SUPFAM" id="SSF47384">
    <property type="entry name" value="Homodimeric domain of signal transducing histidine kinase"/>
    <property type="match status" value="1"/>
</dbReference>
<gene>
    <name evidence="11" type="primary">phoR_6</name>
    <name evidence="11" type="ORF">CPRO_30060</name>
    <name evidence="12" type="ORF">SAMN02745151_00382</name>
</gene>
<dbReference type="OrthoDB" id="9813151at2"/>
<keyword evidence="6" id="KW-0418">Kinase</keyword>
<reference evidence="14" key="3">
    <citation type="submission" date="2016-11" db="EMBL/GenBank/DDBJ databases">
        <authorList>
            <person name="Jaros S."/>
            <person name="Januszkiewicz K."/>
            <person name="Wedrychowicz H."/>
        </authorList>
    </citation>
    <scope>NUCLEOTIDE SEQUENCE [LARGE SCALE GENOMIC DNA]</scope>
    <source>
        <strain evidence="14">DSM 1682</strain>
    </source>
</reference>
<feature type="domain" description="Histidine kinase" evidence="10">
    <location>
        <begin position="220"/>
        <end position="426"/>
    </location>
</feature>
<dbReference type="AlphaFoldDB" id="A0A0X8VF17"/>
<evidence type="ECO:0000256" key="8">
    <source>
        <dbReference type="SAM" id="MobiDB-lite"/>
    </source>
</evidence>
<keyword evidence="9" id="KW-0812">Transmembrane</keyword>
<dbReference type="KEGG" id="cpro:CPRO_30060"/>
<sequence length="426" mass="47623">MSEKLRLRFIAIASFSVFIVLFSFLVSINAWNYSNMKENADKILSAISENNGVFPKVHRDKPKNEPIPKEKSEIEEPTRAKNPPISGRRTDFSPEDPFATRYFSVTLNGDMAQTSINLNYIAAITIEEATEMVNSVVEKGSEKGFLGSYRYRISEVDGGTLIVFLDCTKDLFFMNNFLFNSLYVGGAGFLAVCLLIIIFSKTAVRPVVESYEKQKTFITNAGHELKTPLSIIDANTEVIEMENGESQWTQSIKRQVERLTRLTNQLTTLAKMEEGQAPISMENLNFSNIVTEVCDEMEAFAQGQGKTIQALVNPDVMVMGNEDQLRQLIYILLDNGVKHAKEGSPIEVNWNSNGKLTVKNKAYLEQTGNMNILLERFYRTDASRSRQTGGYGLGLSIAKAIVEQHKGKISAMASSEDTLEITVTLK</sequence>
<proteinExistence type="predicted"/>
<keyword evidence="9" id="KW-0472">Membrane</keyword>
<evidence type="ECO:0000313" key="12">
    <source>
        <dbReference type="EMBL" id="SHE32178.1"/>
    </source>
</evidence>
<dbReference type="InterPro" id="IPR003661">
    <property type="entry name" value="HisK_dim/P_dom"/>
</dbReference>
<evidence type="ECO:0000256" key="6">
    <source>
        <dbReference type="ARBA" id="ARBA00022777"/>
    </source>
</evidence>
<dbReference type="Pfam" id="PF00512">
    <property type="entry name" value="HisKA"/>
    <property type="match status" value="1"/>
</dbReference>
<feature type="transmembrane region" description="Helical" evidence="9">
    <location>
        <begin position="7"/>
        <end position="31"/>
    </location>
</feature>
<evidence type="ECO:0000313" key="13">
    <source>
        <dbReference type="Proteomes" id="UP000068026"/>
    </source>
</evidence>
<evidence type="ECO:0000313" key="11">
    <source>
        <dbReference type="EMBL" id="AMJ42535.1"/>
    </source>
</evidence>
<dbReference type="InterPro" id="IPR036097">
    <property type="entry name" value="HisK_dim/P_sf"/>
</dbReference>
<reference evidence="12" key="4">
    <citation type="submission" date="2016-11" db="EMBL/GenBank/DDBJ databases">
        <authorList>
            <person name="Varghese N."/>
            <person name="Submissions S."/>
        </authorList>
    </citation>
    <scope>NUCLEOTIDE SEQUENCE</scope>
    <source>
        <strain evidence="12">DSM 1682</strain>
    </source>
</reference>
<evidence type="ECO:0000256" key="7">
    <source>
        <dbReference type="ARBA" id="ARBA00023012"/>
    </source>
</evidence>
<dbReference type="InterPro" id="IPR003594">
    <property type="entry name" value="HATPase_dom"/>
</dbReference>
<dbReference type="CDD" id="cd00082">
    <property type="entry name" value="HisKA"/>
    <property type="match status" value="1"/>
</dbReference>
<keyword evidence="4" id="KW-0597">Phosphoprotein</keyword>
<dbReference type="GO" id="GO:0004721">
    <property type="term" value="F:phosphoprotein phosphatase activity"/>
    <property type="evidence" value="ECO:0007669"/>
    <property type="project" value="TreeGrafter"/>
</dbReference>
<comment type="catalytic activity">
    <reaction evidence="1">
        <text>ATP + protein L-histidine = ADP + protein N-phospho-L-histidine.</text>
        <dbReference type="EC" id="2.7.13.3"/>
    </reaction>
</comment>
<comment type="subcellular location">
    <subcellularLocation>
        <location evidence="2">Membrane</location>
    </subcellularLocation>
</comment>
<dbReference type="InterPro" id="IPR005467">
    <property type="entry name" value="His_kinase_dom"/>
</dbReference>
<reference evidence="11 13" key="1">
    <citation type="journal article" date="2016" name="Genome Announc.">
        <title>Complete Genome Sequence of the Amino Acid-Fermenting Clostridium propionicum X2 (DSM 1682).</title>
        <authorList>
            <person name="Poehlein A."/>
            <person name="Schlien K."/>
            <person name="Chowdhury N.P."/>
            <person name="Gottschalk G."/>
            <person name="Buckel W."/>
            <person name="Daniel R."/>
        </authorList>
    </citation>
    <scope>NUCLEOTIDE SEQUENCE [LARGE SCALE GENOMIC DNA]</scope>
    <source>
        <strain evidence="11 13">X2</strain>
    </source>
</reference>
<dbReference type="GO" id="GO:0005886">
    <property type="term" value="C:plasma membrane"/>
    <property type="evidence" value="ECO:0007669"/>
    <property type="project" value="TreeGrafter"/>
</dbReference>
<evidence type="ECO:0000256" key="3">
    <source>
        <dbReference type="ARBA" id="ARBA00012438"/>
    </source>
</evidence>
<dbReference type="RefSeq" id="WP_066053500.1">
    <property type="nucleotide sequence ID" value="NZ_CP014223.1"/>
</dbReference>
<feature type="region of interest" description="Disordered" evidence="8">
    <location>
        <begin position="55"/>
        <end position="91"/>
    </location>
</feature>
<dbReference type="InterPro" id="IPR036890">
    <property type="entry name" value="HATPase_C_sf"/>
</dbReference>
<keyword evidence="7" id="KW-0902">Two-component regulatory system</keyword>
<dbReference type="SMART" id="SM00387">
    <property type="entry name" value="HATPase_c"/>
    <property type="match status" value="1"/>
</dbReference>
<dbReference type="PROSITE" id="PS50109">
    <property type="entry name" value="HIS_KIN"/>
    <property type="match status" value="1"/>
</dbReference>
<evidence type="ECO:0000256" key="2">
    <source>
        <dbReference type="ARBA" id="ARBA00004370"/>
    </source>
</evidence>
<dbReference type="PRINTS" id="PR00344">
    <property type="entry name" value="BCTRLSENSOR"/>
</dbReference>
<dbReference type="GO" id="GO:0000155">
    <property type="term" value="F:phosphorelay sensor kinase activity"/>
    <property type="evidence" value="ECO:0007669"/>
    <property type="project" value="InterPro"/>
</dbReference>
<keyword evidence="9" id="KW-1133">Transmembrane helix</keyword>
<dbReference type="Gene3D" id="1.10.287.130">
    <property type="match status" value="1"/>
</dbReference>
<dbReference type="EMBL" id="CP014223">
    <property type="protein sequence ID" value="AMJ42535.1"/>
    <property type="molecule type" value="Genomic_DNA"/>
</dbReference>
<name>A0A0X8VF17_ANAPI</name>
<dbReference type="Proteomes" id="UP000184204">
    <property type="component" value="Unassembled WGS sequence"/>
</dbReference>
<dbReference type="InterPro" id="IPR004358">
    <property type="entry name" value="Sig_transdc_His_kin-like_C"/>
</dbReference>
<evidence type="ECO:0000256" key="1">
    <source>
        <dbReference type="ARBA" id="ARBA00000085"/>
    </source>
</evidence>
<dbReference type="Pfam" id="PF02518">
    <property type="entry name" value="HATPase_c"/>
    <property type="match status" value="1"/>
</dbReference>
<dbReference type="SUPFAM" id="SSF55874">
    <property type="entry name" value="ATPase domain of HSP90 chaperone/DNA topoisomerase II/histidine kinase"/>
    <property type="match status" value="1"/>
</dbReference>
<dbReference type="EMBL" id="FQUA01000001">
    <property type="protein sequence ID" value="SHE32178.1"/>
    <property type="molecule type" value="Genomic_DNA"/>
</dbReference>
<evidence type="ECO:0000259" key="10">
    <source>
        <dbReference type="PROSITE" id="PS50109"/>
    </source>
</evidence>
<reference evidence="13" key="2">
    <citation type="submission" date="2016-01" db="EMBL/GenBank/DDBJ databases">
        <authorList>
            <person name="Poehlein A."/>
            <person name="Schlien K."/>
            <person name="Gottschalk G."/>
            <person name="Buckel W."/>
            <person name="Daniel R."/>
        </authorList>
    </citation>
    <scope>NUCLEOTIDE SEQUENCE [LARGE SCALE GENOMIC DNA]</scope>
    <source>
        <strain evidence="13">X2</strain>
    </source>
</reference>
<dbReference type="PANTHER" id="PTHR45453:SF1">
    <property type="entry name" value="PHOSPHATE REGULON SENSOR PROTEIN PHOR"/>
    <property type="match status" value="1"/>
</dbReference>
<dbReference type="Gene3D" id="3.30.565.10">
    <property type="entry name" value="Histidine kinase-like ATPase, C-terminal domain"/>
    <property type="match status" value="1"/>
</dbReference>
<evidence type="ECO:0000256" key="9">
    <source>
        <dbReference type="SAM" id="Phobius"/>
    </source>
</evidence>
<keyword evidence="5 11" id="KW-0808">Transferase</keyword>
<organism evidence="12 14">
    <name type="scientific">Anaerotignum propionicum DSM 1682</name>
    <dbReference type="NCBI Taxonomy" id="991789"/>
    <lineage>
        <taxon>Bacteria</taxon>
        <taxon>Bacillati</taxon>
        <taxon>Bacillota</taxon>
        <taxon>Clostridia</taxon>
        <taxon>Lachnospirales</taxon>
        <taxon>Anaerotignaceae</taxon>
        <taxon>Anaerotignum</taxon>
    </lineage>
</organism>
<dbReference type="SMART" id="SM00388">
    <property type="entry name" value="HisKA"/>
    <property type="match status" value="1"/>
</dbReference>
<dbReference type="PANTHER" id="PTHR45453">
    <property type="entry name" value="PHOSPHATE REGULON SENSOR PROTEIN PHOR"/>
    <property type="match status" value="1"/>
</dbReference>
<dbReference type="EC" id="2.7.13.3" evidence="3"/>
<evidence type="ECO:0000313" key="14">
    <source>
        <dbReference type="Proteomes" id="UP000184204"/>
    </source>
</evidence>
<feature type="transmembrane region" description="Helical" evidence="9">
    <location>
        <begin position="177"/>
        <end position="199"/>
    </location>
</feature>
<dbReference type="InterPro" id="IPR050351">
    <property type="entry name" value="BphY/WalK/GraS-like"/>
</dbReference>
<dbReference type="Proteomes" id="UP000068026">
    <property type="component" value="Chromosome"/>
</dbReference>
<feature type="compositionally biased region" description="Basic and acidic residues" evidence="8">
    <location>
        <begin position="62"/>
        <end position="79"/>
    </location>
</feature>
<accession>A0A0X8VF17</accession>